<gene>
    <name evidence="7" type="ORF">SCF082_LOCUS18348</name>
</gene>
<dbReference type="Pfam" id="PF03194">
    <property type="entry name" value="LUC7"/>
    <property type="match status" value="1"/>
</dbReference>
<evidence type="ECO:0000256" key="5">
    <source>
        <dbReference type="ARBA" id="ARBA00023136"/>
    </source>
</evidence>
<keyword evidence="8" id="KW-1185">Reference proteome</keyword>
<sequence length="946" mass="107961">MSASHTLRELRTEVDAELLRGVPLEVCLSGWAKHFVPPDPGMFQVDHRNYELSRQTEHYDEFLSHDWQTSRWYKLASMLIVYNSKAAFVATLFVSLLVGILLAMKLLPMELWIQLSVSAVFWIFLCFWQRIKRLCGLRTAMVFLDKLCIAQHDEELKQKGIFGLAGFLDQSQQLTILWSHRYFSRLWCTYEVGTFLRDPKRTRPILVMPVKLAVLLMVFSSVEHLIIQGYYFNVEINQQYSNNLNELVEFWFYFIPFVLPSMPLLYYIGLTMFADLKALPEQLRQFRVQDAKCFCCSHNHRHPDTQEVIPCDRELMFQMLKKWFGQQTDQGEEHLELFNRLVHELAPRVLGRVGSDVVPLNYSIYMVFVAILPGLTTLIPALVDGEPFNAPTRVLPTVPSTPLTRAVWSMRIMMEWSMNGILVLFWVRVSMRLWLIAVEYDRLPRVFASCILAFPVFGVLTCQWFSFHLVMSNTDPYSWTGLLPAIPWALWLVILYCTWSMGSFMRTPAAPATPATPATPAIFKEEMGDDGSDEVVMQVRGSPFPWTDQVQDYVYRVVEVRGVFDHDQEMHVGPRPGSDDMGETVPGVLVVTPLRLEDRLRGAIGIRSAMAAESAQPDGSTVLVNRGHLPTYRLERATRPEVPTRLGADGMWSGVAGGAWWVRVRGVLEEGEIPNFAGKYARLRNRPDKNQYLYLLADELAENANARNHEECAQALVTAIDVLYEDVRHAIGCVAGVIDGYRLAQHGSVSPHLVIGARSSVPGLTGSTWGVPEGTVNTACQLLGDQRDRKGTNRDVSKKGKVNGEPEFKKDDYCKFFLVGYCPGKTLGREIESLRAEFDPKSVIAPCNKLHSIGVREEFKAHKDYEKYKRRYEDDLLHLIDKGIRECEDKVAREKRRHVEGIAVMIDQDRLCEICGLKYKLRFADINVRETEGGKYKPDIHPECDL</sequence>
<dbReference type="PANTHER" id="PTHR23427:SF2">
    <property type="entry name" value="SURFEIT LOCUS PROTEIN 1"/>
    <property type="match status" value="1"/>
</dbReference>
<feature type="transmembrane region" description="Helical" evidence="6">
    <location>
        <begin position="479"/>
        <end position="499"/>
    </location>
</feature>
<evidence type="ECO:0000256" key="4">
    <source>
        <dbReference type="ARBA" id="ARBA00022989"/>
    </source>
</evidence>
<keyword evidence="5 6" id="KW-0472">Membrane</keyword>
<dbReference type="InterPro" id="IPR002994">
    <property type="entry name" value="Surf1/Shy1"/>
</dbReference>
<feature type="transmembrane region" description="Helical" evidence="6">
    <location>
        <begin position="362"/>
        <end position="383"/>
    </location>
</feature>
<comment type="caution">
    <text evidence="7">The sequence shown here is derived from an EMBL/GenBank/DDBJ whole genome shotgun (WGS) entry which is preliminary data.</text>
</comment>
<dbReference type="Pfam" id="PF02104">
    <property type="entry name" value="SURF1"/>
    <property type="match status" value="1"/>
</dbReference>
<evidence type="ECO:0000256" key="1">
    <source>
        <dbReference type="ARBA" id="ARBA00004370"/>
    </source>
</evidence>
<reference evidence="7 8" key="1">
    <citation type="submission" date="2024-02" db="EMBL/GenBank/DDBJ databases">
        <authorList>
            <person name="Chen Y."/>
            <person name="Shah S."/>
            <person name="Dougan E. K."/>
            <person name="Thang M."/>
            <person name="Chan C."/>
        </authorList>
    </citation>
    <scope>NUCLEOTIDE SEQUENCE [LARGE SCALE GENOMIC DNA]</scope>
</reference>
<dbReference type="InterPro" id="IPR045214">
    <property type="entry name" value="Surf1/Surf4"/>
</dbReference>
<name>A0ABP0KNG2_9DINO</name>
<keyword evidence="3 6" id="KW-0812">Transmembrane</keyword>
<dbReference type="EMBL" id="CAXAMM010012226">
    <property type="protein sequence ID" value="CAK9028391.1"/>
    <property type="molecule type" value="Genomic_DNA"/>
</dbReference>
<dbReference type="PANTHER" id="PTHR23427">
    <property type="entry name" value="SURFEIT LOCUS PROTEIN"/>
    <property type="match status" value="1"/>
</dbReference>
<evidence type="ECO:0000313" key="8">
    <source>
        <dbReference type="Proteomes" id="UP001642464"/>
    </source>
</evidence>
<evidence type="ECO:0000256" key="6">
    <source>
        <dbReference type="SAM" id="Phobius"/>
    </source>
</evidence>
<accession>A0ABP0KNG2</accession>
<evidence type="ECO:0000256" key="3">
    <source>
        <dbReference type="ARBA" id="ARBA00022692"/>
    </source>
</evidence>
<dbReference type="InterPro" id="IPR004882">
    <property type="entry name" value="Luc7-rel"/>
</dbReference>
<evidence type="ECO:0000256" key="2">
    <source>
        <dbReference type="ARBA" id="ARBA00005655"/>
    </source>
</evidence>
<keyword evidence="4 6" id="KW-1133">Transmembrane helix</keyword>
<proteinExistence type="inferred from homology"/>
<organism evidence="7 8">
    <name type="scientific">Durusdinium trenchii</name>
    <dbReference type="NCBI Taxonomy" id="1381693"/>
    <lineage>
        <taxon>Eukaryota</taxon>
        <taxon>Sar</taxon>
        <taxon>Alveolata</taxon>
        <taxon>Dinophyceae</taxon>
        <taxon>Suessiales</taxon>
        <taxon>Symbiodiniaceae</taxon>
        <taxon>Durusdinium</taxon>
    </lineage>
</organism>
<feature type="transmembrane region" description="Helical" evidence="6">
    <location>
        <begin position="251"/>
        <end position="274"/>
    </location>
</feature>
<feature type="transmembrane region" description="Helical" evidence="6">
    <location>
        <begin position="86"/>
        <end position="105"/>
    </location>
</feature>
<feature type="transmembrane region" description="Helical" evidence="6">
    <location>
        <begin position="446"/>
        <end position="467"/>
    </location>
</feature>
<feature type="transmembrane region" description="Helical" evidence="6">
    <location>
        <begin position="416"/>
        <end position="434"/>
    </location>
</feature>
<evidence type="ECO:0000313" key="7">
    <source>
        <dbReference type="EMBL" id="CAK9028391.1"/>
    </source>
</evidence>
<comment type="subcellular location">
    <subcellularLocation>
        <location evidence="1">Membrane</location>
    </subcellularLocation>
</comment>
<protein>
    <submittedName>
        <fullName evidence="7">Surfeit locus protein 1</fullName>
    </submittedName>
</protein>
<comment type="similarity">
    <text evidence="2">Belongs to the Luc7 family.</text>
</comment>
<feature type="transmembrane region" description="Helical" evidence="6">
    <location>
        <begin position="205"/>
        <end position="231"/>
    </location>
</feature>
<dbReference type="Proteomes" id="UP001642464">
    <property type="component" value="Unassembled WGS sequence"/>
</dbReference>
<feature type="transmembrane region" description="Helical" evidence="6">
    <location>
        <begin position="111"/>
        <end position="128"/>
    </location>
</feature>